<evidence type="ECO:0000259" key="1">
    <source>
        <dbReference type="Pfam" id="PF07727"/>
    </source>
</evidence>
<dbReference type="GO" id="GO:0071897">
    <property type="term" value="P:DNA biosynthetic process"/>
    <property type="evidence" value="ECO:0007669"/>
    <property type="project" value="UniProtKB-ARBA"/>
</dbReference>
<dbReference type="InterPro" id="IPR057670">
    <property type="entry name" value="SH3_retrovirus"/>
</dbReference>
<name>A0AAW1TY94_9CUCU</name>
<dbReference type="InterPro" id="IPR013103">
    <property type="entry name" value="RVT_2"/>
</dbReference>
<evidence type="ECO:0000313" key="4">
    <source>
        <dbReference type="Proteomes" id="UP001431783"/>
    </source>
</evidence>
<evidence type="ECO:0000259" key="2">
    <source>
        <dbReference type="Pfam" id="PF25597"/>
    </source>
</evidence>
<dbReference type="SUPFAM" id="SSF53098">
    <property type="entry name" value="Ribonuclease H-like"/>
    <property type="match status" value="1"/>
</dbReference>
<dbReference type="PANTHER" id="PTHR11439">
    <property type="entry name" value="GAG-POL-RELATED RETROTRANSPOSON"/>
    <property type="match status" value="1"/>
</dbReference>
<organism evidence="3 4">
    <name type="scientific">Henosepilachna vigintioctopunctata</name>
    <dbReference type="NCBI Taxonomy" id="420089"/>
    <lineage>
        <taxon>Eukaryota</taxon>
        <taxon>Metazoa</taxon>
        <taxon>Ecdysozoa</taxon>
        <taxon>Arthropoda</taxon>
        <taxon>Hexapoda</taxon>
        <taxon>Insecta</taxon>
        <taxon>Pterygota</taxon>
        <taxon>Neoptera</taxon>
        <taxon>Endopterygota</taxon>
        <taxon>Coleoptera</taxon>
        <taxon>Polyphaga</taxon>
        <taxon>Cucujiformia</taxon>
        <taxon>Coccinelloidea</taxon>
        <taxon>Coccinellidae</taxon>
        <taxon>Epilachninae</taxon>
        <taxon>Epilachnini</taxon>
        <taxon>Henosepilachna</taxon>
    </lineage>
</organism>
<gene>
    <name evidence="3" type="ORF">WA026_022456</name>
</gene>
<sequence length="719" mass="83041">MNRSIIEKSRCLLFDAGLDKSFWAEAVNTAVFLINRSVTSCLDNKTPYEVWHSRKPNVEKLRIFGSKAMVHIPKEKRRKWDKKATSMIFVGYSENIKGFRLYDPTTRKIVTSRDVTIDERHPEVKVIIQEHSNELFEHEDSVGDSSSDESNQIDAEINDQSDADYIPEDVTLDVEQVRRSTRQPKTKIYPDHVTYLCSPGYVETILEDVPLTVPEALSSPDAEKWKVAMLNEMHSFEENDTWELVKPPKEGTVVECKWVYKLKSGNDNSVVYRARLVAKGYTQKENVDYKETFAPVVRHSTLKLLLSLSVKLDLDITHLDVTTAFLNGFLEETVYMRQPEGFVKKGFENHVFKLKKAIYGLKQASRAWYMRVDEILLSLDYLKSQHEPCLYYKRKKESITIIALYVDDFFVFSNDINESVNLKSCLKSKFKVKDLGHAKQILGVKITRDQDNKCLYLDQESYIDSLLSKFKMTECKGMKTPLDTSLDFNKVDENICDPNIPYQNLIGGLMYLAILTRPDIAFSVSFLSQYNNKYTNVHWQSAKRILRYLKQTKKLKLKYFKNDIDLQGFADADWANDKNDRRSYTGFVFRLSGGAISWQSTKQKTVALSSTEAEYMALSEAAKEAIYLKNLLFELFHFKDKIVVFNDNQAAQKLSANQSNHCRTKHIDVRHHFIRDCVDQKLIDVQYISTNEMVADILTKGLTNVKNSYFCSKLGLVYV</sequence>
<dbReference type="Pfam" id="PF07727">
    <property type="entry name" value="RVT_2"/>
    <property type="match status" value="1"/>
</dbReference>
<dbReference type="InterPro" id="IPR043502">
    <property type="entry name" value="DNA/RNA_pol_sf"/>
</dbReference>
<dbReference type="PANTHER" id="PTHR11439:SF483">
    <property type="entry name" value="PEPTIDE SYNTHASE GLIP-LIKE, PUTATIVE (AFU_ORTHOLOGUE AFUA_3G12920)-RELATED"/>
    <property type="match status" value="1"/>
</dbReference>
<dbReference type="AlphaFoldDB" id="A0AAW1TY94"/>
<dbReference type="Proteomes" id="UP001431783">
    <property type="component" value="Unassembled WGS sequence"/>
</dbReference>
<proteinExistence type="predicted"/>
<comment type="caution">
    <text evidence="3">The sequence shown here is derived from an EMBL/GenBank/DDBJ whole genome shotgun (WGS) entry which is preliminary data.</text>
</comment>
<protein>
    <recommendedName>
        <fullName evidence="5">Retrovirus-related Pol polyprotein from transposon TNT 1-94</fullName>
    </recommendedName>
</protein>
<dbReference type="GO" id="GO:0003676">
    <property type="term" value="F:nucleic acid binding"/>
    <property type="evidence" value="ECO:0007669"/>
    <property type="project" value="InterPro"/>
</dbReference>
<feature type="domain" description="Reverse transcriptase Ty1/copia-type" evidence="1">
    <location>
        <begin position="239"/>
        <end position="482"/>
    </location>
</feature>
<keyword evidence="4" id="KW-1185">Reference proteome</keyword>
<dbReference type="InterPro" id="IPR012337">
    <property type="entry name" value="RNaseH-like_sf"/>
</dbReference>
<dbReference type="InterPro" id="IPR036397">
    <property type="entry name" value="RNaseH_sf"/>
</dbReference>
<evidence type="ECO:0000313" key="3">
    <source>
        <dbReference type="EMBL" id="KAK9873393.1"/>
    </source>
</evidence>
<dbReference type="EMBL" id="JARQZJ010000019">
    <property type="protein sequence ID" value="KAK9873393.1"/>
    <property type="molecule type" value="Genomic_DNA"/>
</dbReference>
<evidence type="ECO:0008006" key="5">
    <source>
        <dbReference type="Google" id="ProtNLM"/>
    </source>
</evidence>
<accession>A0AAW1TY94</accession>
<dbReference type="GO" id="GO:0042575">
    <property type="term" value="C:DNA polymerase complex"/>
    <property type="evidence" value="ECO:0007669"/>
    <property type="project" value="UniProtKB-ARBA"/>
</dbReference>
<dbReference type="Pfam" id="PF25597">
    <property type="entry name" value="SH3_retrovirus"/>
    <property type="match status" value="1"/>
</dbReference>
<reference evidence="3 4" key="1">
    <citation type="submission" date="2023-03" db="EMBL/GenBank/DDBJ databases">
        <title>Genome insight into feeding habits of ladybird beetles.</title>
        <authorList>
            <person name="Li H.-S."/>
            <person name="Huang Y.-H."/>
            <person name="Pang H."/>
        </authorList>
    </citation>
    <scope>NUCLEOTIDE SEQUENCE [LARGE SCALE GENOMIC DNA]</scope>
    <source>
        <strain evidence="3">SYSU_2023b</strain>
        <tissue evidence="3">Whole body</tissue>
    </source>
</reference>
<dbReference type="Gene3D" id="3.30.420.10">
    <property type="entry name" value="Ribonuclease H-like superfamily/Ribonuclease H"/>
    <property type="match status" value="1"/>
</dbReference>
<dbReference type="SUPFAM" id="SSF56672">
    <property type="entry name" value="DNA/RNA polymerases"/>
    <property type="match status" value="1"/>
</dbReference>
<dbReference type="CDD" id="cd09272">
    <property type="entry name" value="RNase_HI_RT_Ty1"/>
    <property type="match status" value="1"/>
</dbReference>
<feature type="domain" description="Retroviral polymerase SH3-like" evidence="2">
    <location>
        <begin position="66"/>
        <end position="120"/>
    </location>
</feature>